<dbReference type="FunFam" id="1.20.120.1530:FF:000010">
    <property type="match status" value="1"/>
</dbReference>
<evidence type="ECO:0000313" key="10">
    <source>
        <dbReference type="EMBL" id="AJE02935.1"/>
    </source>
</evidence>
<dbReference type="OrthoDB" id="5390881at2"/>
<evidence type="ECO:0000256" key="7">
    <source>
        <dbReference type="SAM" id="Phobius"/>
    </source>
</evidence>
<evidence type="ECO:0000256" key="5">
    <source>
        <dbReference type="SAM" id="Coils"/>
    </source>
</evidence>
<dbReference type="CDD" id="cd17528">
    <property type="entry name" value="HAMP_III"/>
    <property type="match status" value="1"/>
</dbReference>
<evidence type="ECO:0000259" key="8">
    <source>
        <dbReference type="PROSITE" id="PS50111"/>
    </source>
</evidence>
<dbReference type="Gene3D" id="1.10.287.950">
    <property type="entry name" value="Methyl-accepting chemotaxis protein"/>
    <property type="match status" value="1"/>
</dbReference>
<dbReference type="EMBL" id="CP009788">
    <property type="protein sequence ID" value="AJE02935.1"/>
    <property type="molecule type" value="Genomic_DNA"/>
</dbReference>
<reference evidence="10 11" key="1">
    <citation type="journal article" date="2015" name="Genome Announc.">
        <title>Complete Genome of Geobacter pickeringii G13T, a Metal-Reducing Isolate from Sedimentary Kaolin Deposits.</title>
        <authorList>
            <person name="Badalamenti J.P."/>
            <person name="Bond D.R."/>
        </authorList>
    </citation>
    <scope>NUCLEOTIDE SEQUENCE [LARGE SCALE GENOMIC DNA]</scope>
    <source>
        <strain evidence="10 11">G13</strain>
    </source>
</reference>
<dbReference type="Pfam" id="PF00015">
    <property type="entry name" value="MCPsignal"/>
    <property type="match status" value="1"/>
</dbReference>
<organism evidence="10 11">
    <name type="scientific">Geobacter pickeringii</name>
    <dbReference type="NCBI Taxonomy" id="345632"/>
    <lineage>
        <taxon>Bacteria</taxon>
        <taxon>Pseudomonadati</taxon>
        <taxon>Thermodesulfobacteriota</taxon>
        <taxon>Desulfuromonadia</taxon>
        <taxon>Geobacterales</taxon>
        <taxon>Geobacteraceae</taxon>
        <taxon>Geobacter</taxon>
    </lineage>
</organism>
<dbReference type="Proteomes" id="UP000057609">
    <property type="component" value="Chromosome"/>
</dbReference>
<keyword evidence="11" id="KW-1185">Reference proteome</keyword>
<feature type="transmembrane region" description="Helical" evidence="7">
    <location>
        <begin position="12"/>
        <end position="33"/>
    </location>
</feature>
<keyword evidence="7" id="KW-1133">Transmembrane helix</keyword>
<dbReference type="STRING" id="345632.GPICK_05760"/>
<dbReference type="GO" id="GO:0007165">
    <property type="term" value="P:signal transduction"/>
    <property type="evidence" value="ECO:0007669"/>
    <property type="project" value="UniProtKB-KW"/>
</dbReference>
<keyword evidence="7" id="KW-0812">Transmembrane</keyword>
<dbReference type="PROSITE" id="PS50111">
    <property type="entry name" value="CHEMOTAXIS_TRANSDUC_2"/>
    <property type="match status" value="1"/>
</dbReference>
<dbReference type="CDD" id="cd06225">
    <property type="entry name" value="HAMP"/>
    <property type="match status" value="1"/>
</dbReference>
<keyword evidence="2" id="KW-0145">Chemotaxis</keyword>
<dbReference type="GO" id="GO:0004888">
    <property type="term" value="F:transmembrane signaling receptor activity"/>
    <property type="evidence" value="ECO:0007669"/>
    <property type="project" value="TreeGrafter"/>
</dbReference>
<proteinExistence type="inferred from homology"/>
<dbReference type="InterPro" id="IPR041395">
    <property type="entry name" value="McpB_HAMP_3rd"/>
</dbReference>
<evidence type="ECO:0000256" key="2">
    <source>
        <dbReference type="ARBA" id="ARBA00022500"/>
    </source>
</evidence>
<dbReference type="GO" id="GO:0005886">
    <property type="term" value="C:plasma membrane"/>
    <property type="evidence" value="ECO:0007669"/>
    <property type="project" value="TreeGrafter"/>
</dbReference>
<comment type="subcellular location">
    <subcellularLocation>
        <location evidence="1">Membrane</location>
    </subcellularLocation>
</comment>
<dbReference type="HOGENOM" id="CLU_000445_107_20_7"/>
<feature type="domain" description="HAMP" evidence="9">
    <location>
        <begin position="305"/>
        <end position="357"/>
    </location>
</feature>
<evidence type="ECO:0008006" key="12">
    <source>
        <dbReference type="Google" id="ProtNLM"/>
    </source>
</evidence>
<feature type="region of interest" description="Disordered" evidence="6">
    <location>
        <begin position="820"/>
        <end position="852"/>
    </location>
</feature>
<comment type="similarity">
    <text evidence="3">Belongs to the methyl-accepting chemotaxis (MCP) protein family.</text>
</comment>
<dbReference type="SMART" id="SM00304">
    <property type="entry name" value="HAMP"/>
    <property type="match status" value="2"/>
</dbReference>
<dbReference type="CDD" id="cd17527">
    <property type="entry name" value="HAMP_II"/>
    <property type="match status" value="1"/>
</dbReference>
<feature type="domain" description="HAMP" evidence="9">
    <location>
        <begin position="527"/>
        <end position="577"/>
    </location>
</feature>
<feature type="coiled-coil region" evidence="5">
    <location>
        <begin position="768"/>
        <end position="813"/>
    </location>
</feature>
<dbReference type="GO" id="GO:0006935">
    <property type="term" value="P:chemotaxis"/>
    <property type="evidence" value="ECO:0007669"/>
    <property type="project" value="UniProtKB-KW"/>
</dbReference>
<dbReference type="Pfam" id="PF18947">
    <property type="entry name" value="HAMP_2"/>
    <property type="match status" value="2"/>
</dbReference>
<feature type="compositionally biased region" description="Low complexity" evidence="6">
    <location>
        <begin position="600"/>
        <end position="623"/>
    </location>
</feature>
<feature type="domain" description="Methyl-accepting transducer" evidence="8">
    <location>
        <begin position="582"/>
        <end position="797"/>
    </location>
</feature>
<dbReference type="Gene3D" id="1.20.120.1530">
    <property type="match status" value="2"/>
</dbReference>
<evidence type="ECO:0000256" key="6">
    <source>
        <dbReference type="SAM" id="MobiDB-lite"/>
    </source>
</evidence>
<sequence length="877" mass="93216">MLKNMKIGAKLVGGFVIVALLAVVVGVVGVVNLRKLDKAGDLMYEKMAAPLGDLGAMSVAFQRMRINLRDAVTAETSQERAKAAETIGKLREEIGRRSDSFEKTILTDEGRKIFGEFKESRKVYGAALEKALSLAGAGRQAEAEAVVKGEGKAAALHEQELLDKLTASKEETAKKTAEENGVVASRAMMMMTVLPALALCLGTLIGFIITRGIKRQLGGEPQYVAEIAGKVAVGDLALQIDTSGQDQGSIIVAMGKMVEAIKALSADANTLSEAAVAGRLATRADATKHQGDFRKIVEGVNDTLDAVIGPLNVAGEYIDRISKGDIPPRITDSYNGDFNEIKNNLNQCIDTLNGLISDMNEMSKMHDLGDIEVVITADNYQGAYRAMAKGVNDMVNGHIAVKKKAMACIAEFGKGNFDADLEKFPGKKAFINETIEGVRGNLKQFEEQLSILIKAAADGELDRRANAALFVGGWQILAQGVNDTVTNIVEPLMVTADYVDKISKGDMPPVITREYKGQYNLIKQNLNALIDATNGIVRAAQQVAGGDLTVELKQRSDNDELMKALSTMVKKLSDVVAEVKVAADNVTAGSREMSVGSEQMSQGATEQAAAAEEASSSMEQMSSNIRQNADNAVQTERIAIKSAEDAKQGGKAVAETVTAMKEIAGKISIIEEIARQTNLLALNAAIEAARAGEHGKGFAVVAAEVRKLAERSQHAAAEISQLSSTSVDVAEKAGEMLARILPDIQRTAELVQEISAASKEQDTGAEQINKAIQQLDAVIQQNAGAAEEMASTAEELSAQAEQLQSTIAFFRVDESAGSRRAPIVSRSAKKPAAPHVAANGYHPSEPLSKKPAKAVVNSGVSLELGGPDPLDGEFEKF</sequence>
<dbReference type="SUPFAM" id="SSF58104">
    <property type="entry name" value="Methyl-accepting chemotaxis protein (MCP) signaling domain"/>
    <property type="match status" value="1"/>
</dbReference>
<dbReference type="InterPro" id="IPR004089">
    <property type="entry name" value="MCPsignal_dom"/>
</dbReference>
<gene>
    <name evidence="10" type="ORF">GPICK_05760</name>
</gene>
<evidence type="ECO:0000259" key="9">
    <source>
        <dbReference type="PROSITE" id="PS50885"/>
    </source>
</evidence>
<dbReference type="KEGG" id="gpi:GPICK_05760"/>
<accession>A0A0B5BEH6</accession>
<dbReference type="PROSITE" id="PS50885">
    <property type="entry name" value="HAMP"/>
    <property type="match status" value="2"/>
</dbReference>
<evidence type="ECO:0000256" key="4">
    <source>
        <dbReference type="PROSITE-ProRule" id="PRU00284"/>
    </source>
</evidence>
<dbReference type="InterPro" id="IPR051310">
    <property type="entry name" value="MCP_chemotaxis"/>
</dbReference>
<dbReference type="AlphaFoldDB" id="A0A0B5BEH6"/>
<protein>
    <recommendedName>
        <fullName evidence="12">Chemotaxis protein</fullName>
    </recommendedName>
</protein>
<feature type="transmembrane region" description="Helical" evidence="7">
    <location>
        <begin position="193"/>
        <end position="213"/>
    </location>
</feature>
<dbReference type="InterPro" id="IPR047347">
    <property type="entry name" value="YvaQ-like_sensor"/>
</dbReference>
<keyword evidence="4" id="KW-0807">Transducer</keyword>
<dbReference type="Pfam" id="PF18575">
    <property type="entry name" value="HAMP_N3"/>
    <property type="match status" value="1"/>
</dbReference>
<name>A0A0B5BEH6_9BACT</name>
<evidence type="ECO:0000313" key="11">
    <source>
        <dbReference type="Proteomes" id="UP000057609"/>
    </source>
</evidence>
<dbReference type="PANTHER" id="PTHR43531:SF11">
    <property type="entry name" value="METHYL-ACCEPTING CHEMOTAXIS PROTEIN 3"/>
    <property type="match status" value="1"/>
</dbReference>
<dbReference type="CDD" id="cd19411">
    <property type="entry name" value="MCP2201-like_sensor"/>
    <property type="match status" value="1"/>
</dbReference>
<dbReference type="CDD" id="cd11386">
    <property type="entry name" value="MCP_signal"/>
    <property type="match status" value="1"/>
</dbReference>
<evidence type="ECO:0000256" key="3">
    <source>
        <dbReference type="ARBA" id="ARBA00029447"/>
    </source>
</evidence>
<keyword evidence="5" id="KW-0175">Coiled coil</keyword>
<dbReference type="SMART" id="SM00283">
    <property type="entry name" value="MA"/>
    <property type="match status" value="1"/>
</dbReference>
<dbReference type="PANTHER" id="PTHR43531">
    <property type="entry name" value="PROTEIN ICFG"/>
    <property type="match status" value="1"/>
</dbReference>
<evidence type="ECO:0000256" key="1">
    <source>
        <dbReference type="ARBA" id="ARBA00004370"/>
    </source>
</evidence>
<dbReference type="RefSeq" id="WP_039741246.1">
    <property type="nucleotide sequence ID" value="NZ_CP009788.1"/>
</dbReference>
<dbReference type="FunFam" id="1.10.287.950:FF:000001">
    <property type="entry name" value="Methyl-accepting chemotaxis sensory transducer"/>
    <property type="match status" value="1"/>
</dbReference>
<dbReference type="Pfam" id="PF12729">
    <property type="entry name" value="4HB_MCP_1"/>
    <property type="match status" value="1"/>
</dbReference>
<keyword evidence="7" id="KW-0472">Membrane</keyword>
<feature type="region of interest" description="Disordered" evidence="6">
    <location>
        <begin position="590"/>
        <end position="630"/>
    </location>
</feature>
<dbReference type="InterPro" id="IPR003660">
    <property type="entry name" value="HAMP_dom"/>
</dbReference>
<dbReference type="InterPro" id="IPR024478">
    <property type="entry name" value="HlyB_4HB_MCP"/>
</dbReference>